<evidence type="ECO:0000259" key="6">
    <source>
        <dbReference type="Pfam" id="PF00441"/>
    </source>
</evidence>
<name>A0A6J6HUW1_9ZZZZ</name>
<reference evidence="9" key="1">
    <citation type="submission" date="2020-05" db="EMBL/GenBank/DDBJ databases">
        <authorList>
            <person name="Chiriac C."/>
            <person name="Salcher M."/>
            <person name="Ghai R."/>
            <person name="Kavagutti S V."/>
        </authorList>
    </citation>
    <scope>NUCLEOTIDE SEQUENCE</scope>
</reference>
<gene>
    <name evidence="9" type="ORF">UFOPK1874_00658</name>
</gene>
<dbReference type="EMBL" id="CAEZUX010000060">
    <property type="protein sequence ID" value="CAB4614904.1"/>
    <property type="molecule type" value="Genomic_DNA"/>
</dbReference>
<evidence type="ECO:0000256" key="1">
    <source>
        <dbReference type="ARBA" id="ARBA00001974"/>
    </source>
</evidence>
<evidence type="ECO:0000256" key="4">
    <source>
        <dbReference type="ARBA" id="ARBA00022827"/>
    </source>
</evidence>
<dbReference type="InterPro" id="IPR046373">
    <property type="entry name" value="Acyl-CoA_Oxase/DH_mid-dom_sf"/>
</dbReference>
<feature type="domain" description="Acyl-CoA oxidase/dehydrogenase middle" evidence="7">
    <location>
        <begin position="123"/>
        <end position="217"/>
    </location>
</feature>
<dbReference type="InterPro" id="IPR009100">
    <property type="entry name" value="AcylCoA_DH/oxidase_NM_dom_sf"/>
</dbReference>
<organism evidence="9">
    <name type="scientific">freshwater metagenome</name>
    <dbReference type="NCBI Taxonomy" id="449393"/>
    <lineage>
        <taxon>unclassified sequences</taxon>
        <taxon>metagenomes</taxon>
        <taxon>ecological metagenomes</taxon>
    </lineage>
</organism>
<comment type="similarity">
    <text evidence="2">Belongs to the acyl-CoA dehydrogenase family.</text>
</comment>
<dbReference type="FunFam" id="2.40.110.10:FF:000011">
    <property type="entry name" value="Acyl-CoA dehydrogenase FadE34"/>
    <property type="match status" value="1"/>
</dbReference>
<evidence type="ECO:0000259" key="7">
    <source>
        <dbReference type="Pfam" id="PF02770"/>
    </source>
</evidence>
<dbReference type="InterPro" id="IPR006091">
    <property type="entry name" value="Acyl-CoA_Oxase/DH_mid-dom"/>
</dbReference>
<keyword evidence="3" id="KW-0285">Flavoprotein</keyword>
<accession>A0A6J6HUW1</accession>
<dbReference type="SUPFAM" id="SSF56645">
    <property type="entry name" value="Acyl-CoA dehydrogenase NM domain-like"/>
    <property type="match status" value="1"/>
</dbReference>
<feature type="domain" description="Acyl-CoA dehydrogenase/oxidase N-terminal" evidence="8">
    <location>
        <begin position="43"/>
        <end position="117"/>
    </location>
</feature>
<dbReference type="InterPro" id="IPR052161">
    <property type="entry name" value="Mycobact_Acyl-CoA_DH"/>
</dbReference>
<dbReference type="PANTHER" id="PTHR43292:SF4">
    <property type="entry name" value="ACYL-COA DEHYDROGENASE FADE34"/>
    <property type="match status" value="1"/>
</dbReference>
<feature type="domain" description="Acyl-CoA dehydrogenase/oxidase C-terminal" evidence="6">
    <location>
        <begin position="230"/>
        <end position="363"/>
    </location>
</feature>
<keyword evidence="5" id="KW-0560">Oxidoreductase</keyword>
<dbReference type="InterPro" id="IPR013786">
    <property type="entry name" value="AcylCoA_DH/ox_N"/>
</dbReference>
<evidence type="ECO:0000313" key="9">
    <source>
        <dbReference type="EMBL" id="CAB4614904.1"/>
    </source>
</evidence>
<dbReference type="InterPro" id="IPR009075">
    <property type="entry name" value="AcylCo_DH/oxidase_C"/>
</dbReference>
<dbReference type="GO" id="GO:0050660">
    <property type="term" value="F:flavin adenine dinucleotide binding"/>
    <property type="evidence" value="ECO:0007669"/>
    <property type="project" value="InterPro"/>
</dbReference>
<dbReference type="SUPFAM" id="SSF47203">
    <property type="entry name" value="Acyl-CoA dehydrogenase C-terminal domain-like"/>
    <property type="match status" value="1"/>
</dbReference>
<protein>
    <submittedName>
        <fullName evidence="9">Unannotated protein</fullName>
    </submittedName>
</protein>
<dbReference type="Gene3D" id="1.10.540.10">
    <property type="entry name" value="Acyl-CoA dehydrogenase/oxidase, N-terminal domain"/>
    <property type="match status" value="1"/>
</dbReference>
<dbReference type="Pfam" id="PF00441">
    <property type="entry name" value="Acyl-CoA_dh_1"/>
    <property type="match status" value="1"/>
</dbReference>
<keyword evidence="4" id="KW-0274">FAD</keyword>
<dbReference type="AlphaFoldDB" id="A0A6J6HUW1"/>
<dbReference type="Pfam" id="PF02771">
    <property type="entry name" value="Acyl-CoA_dh_N"/>
    <property type="match status" value="1"/>
</dbReference>
<evidence type="ECO:0000256" key="2">
    <source>
        <dbReference type="ARBA" id="ARBA00009347"/>
    </source>
</evidence>
<dbReference type="Gene3D" id="1.20.140.10">
    <property type="entry name" value="Butyryl-CoA Dehydrogenase, subunit A, domain 3"/>
    <property type="match status" value="1"/>
</dbReference>
<dbReference type="GO" id="GO:0005886">
    <property type="term" value="C:plasma membrane"/>
    <property type="evidence" value="ECO:0007669"/>
    <property type="project" value="TreeGrafter"/>
</dbReference>
<dbReference type="Gene3D" id="2.40.110.10">
    <property type="entry name" value="Butyryl-CoA Dehydrogenase, subunit A, domain 2"/>
    <property type="match status" value="1"/>
</dbReference>
<comment type="cofactor">
    <cofactor evidence="1">
        <name>FAD</name>
        <dbReference type="ChEBI" id="CHEBI:57692"/>
    </cofactor>
</comment>
<dbReference type="InterPro" id="IPR037069">
    <property type="entry name" value="AcylCoA_DH/ox_N_sf"/>
</dbReference>
<sequence>MTTESVDSFRDRATAWLTSNRQHAPRDYGAICPPDLIEEGAAWQRLIFDAGFAGIHWPVEFGGQGLSAAHHSAWVEECAKSGVPPVLNMVGLVLAGGAVMAFGTDEQKKQHLLSTLSAEHVWCQLFSEPGAGSDLGSLSTKAERDGDRFIINGQKVWCSGGRCSNWGILMARTNPEAPKHEGISFFLIPMDLPGIEVRPLRQMTGESEFDEVFFTDVELPAEYLIGPLHGGWGVGMAVLTNERGHIGASVISLERRLESMSALGRGRGLNPSQRSELLTLLSKGTAYKAMAQTQGPVASTASSLMKLGITEMMFGVAMLRGDISGAEAMLEGPDSVGMSSAPGGRIAGGSSQVQRNIIGERLLGLPREPK</sequence>
<dbReference type="InterPro" id="IPR036250">
    <property type="entry name" value="AcylCo_DH-like_C"/>
</dbReference>
<evidence type="ECO:0000259" key="8">
    <source>
        <dbReference type="Pfam" id="PF02771"/>
    </source>
</evidence>
<dbReference type="GO" id="GO:0016627">
    <property type="term" value="F:oxidoreductase activity, acting on the CH-CH group of donors"/>
    <property type="evidence" value="ECO:0007669"/>
    <property type="project" value="InterPro"/>
</dbReference>
<evidence type="ECO:0000256" key="5">
    <source>
        <dbReference type="ARBA" id="ARBA00023002"/>
    </source>
</evidence>
<dbReference type="Pfam" id="PF02770">
    <property type="entry name" value="Acyl-CoA_dh_M"/>
    <property type="match status" value="1"/>
</dbReference>
<proteinExistence type="inferred from homology"/>
<evidence type="ECO:0000256" key="3">
    <source>
        <dbReference type="ARBA" id="ARBA00022630"/>
    </source>
</evidence>
<dbReference type="PANTHER" id="PTHR43292">
    <property type="entry name" value="ACYL-COA DEHYDROGENASE"/>
    <property type="match status" value="1"/>
</dbReference>